<proteinExistence type="predicted"/>
<feature type="compositionally biased region" description="Basic residues" evidence="1">
    <location>
        <begin position="293"/>
        <end position="302"/>
    </location>
</feature>
<sequence>MDDFEYSVHISDQDWDCFFQECEDCDLLSPVLASREDSGMSDIDEMGCLLLSRTPAMGTASIDPDPDLQIDDPPDCEASPVCNYLSKYGICSPEQVLSGSEEDLHIQTVNLFFEQLKSVTENQQPSEQSHVIIRGSEKTGHLEGLIDKQDILSAETGPSGRNEANLRGEITKQCVAHTWGDIVSEKLLEITPANAQEGASKSDTELVIGRKLLTTPLITVRMKQEKQGRCSGLSKDLELTPGTKPPDKEKMIGVNRKDVIYPYPARQNIDQLDAISSSDSKGSTNGQIPVSPSRRKRRKKKRMSVEPVEQGHEAHIHYQQSESEEERFIQREEISNVPANVWKTEQLSFQRFKTPSTARNTDHLQLRNTFDLEASDDFKFSKSLPVSFTSNIGTELPKPEVGRISFNTISKSMHDTSLVNNGQLKAKICELSLLPQIDKVLNVKDSGLNINESLQFDPAVHLRESRNVIRETLSAHLSDNSDAGCQRKSLLSPSVSIAGDLTEPPSSTVSFKLTEDKDLPCLGNEIDCSPLKNEQTIPSNSYIVEISATEERSLSFDNVDRAESSSDGNVPETFICSQEASQKLKACIHENISESQSHLTSETIEINTNMPVSETNYHVSDHINHGAGEGLIKSGNKTSEVLIANASSIKSMNLDESEDKRDISDNEVAVSARNGSEQLFCGKSIISSSPTEGMLTEDPTQDVSDLPQNMVAEIKDTSSSELKSGTKDLESVSLDASNQLPCPVFAISSFWNEMEKLTINDILRLRLISNAQHPSILTQAEDGGIVDTTDAADSGYFTQPDDSKPDYLTGDMSCISDLDEDLAQLQNPFPSKQEDELSEFPSSCGLMWENDPDPVIVGDEMVHISSETALPEHLYPANAQQCFRRMCKNMSVQNLQALDTQPIRQILRNASMHSIHSEVEDDFMDPFYHVNTSGSKIFSDDEEEIESSGIAFSEIIQYFFGEDEPERCASHADNIAASYLDGTGTSLPETYDHFFSEFDSGSFIFPIVEESGGDKMVPIFSCSRSANRNLQFPEAYDYFFPDSSGNSDEDDENDNAAIKVVTRYDYKSPNHDPVDMYEHFLSEDEGDFLWTNPLSLRKVRRTGFTVPKGNACSGELVPVKTFPKGIIQPINAMSPDGSPFPDSLLLKLENRIFQQLAEQQKNCMEMQTVVADPRLDAPFLPLKQADMCLVCIAFASWVLKSTGSGADTWKAALLANVSHIFLFPCNPKGGDYAANRTMIQSKVRNLISFLQIVKLNIYYN</sequence>
<dbReference type="GO" id="GO:0005737">
    <property type="term" value="C:cytoplasm"/>
    <property type="evidence" value="ECO:0007669"/>
    <property type="project" value="TreeGrafter"/>
</dbReference>
<dbReference type="GO" id="GO:0006355">
    <property type="term" value="P:regulation of DNA-templated transcription"/>
    <property type="evidence" value="ECO:0007669"/>
    <property type="project" value="InterPro"/>
</dbReference>
<dbReference type="AlphaFoldDB" id="A0A8C2GDC9"/>
<dbReference type="PANTHER" id="PTHR47282">
    <property type="entry name" value="PGC-1 AND ERR-INDUCED REGULATOR IN MUSCLE PROTEIN 1"/>
    <property type="match status" value="1"/>
</dbReference>
<dbReference type="GO" id="GO:0014850">
    <property type="term" value="P:response to muscle activity"/>
    <property type="evidence" value="ECO:0007669"/>
    <property type="project" value="TreeGrafter"/>
</dbReference>
<evidence type="ECO:0000313" key="3">
    <source>
        <dbReference type="Proteomes" id="UP000694701"/>
    </source>
</evidence>
<organism evidence="2 3">
    <name type="scientific">Cyprinus carpio</name>
    <name type="common">Common carp</name>
    <dbReference type="NCBI Taxonomy" id="7962"/>
    <lineage>
        <taxon>Eukaryota</taxon>
        <taxon>Metazoa</taxon>
        <taxon>Chordata</taxon>
        <taxon>Craniata</taxon>
        <taxon>Vertebrata</taxon>
        <taxon>Euteleostomi</taxon>
        <taxon>Actinopterygii</taxon>
        <taxon>Neopterygii</taxon>
        <taxon>Teleostei</taxon>
        <taxon>Ostariophysi</taxon>
        <taxon>Cypriniformes</taxon>
        <taxon>Cyprinidae</taxon>
        <taxon>Cyprininae</taxon>
        <taxon>Cyprinus</taxon>
    </lineage>
</organism>
<dbReference type="GO" id="GO:0005634">
    <property type="term" value="C:nucleus"/>
    <property type="evidence" value="ECO:0007669"/>
    <property type="project" value="TreeGrafter"/>
</dbReference>
<feature type="region of interest" description="Disordered" evidence="1">
    <location>
        <begin position="225"/>
        <end position="253"/>
    </location>
</feature>
<feature type="compositionally biased region" description="Polar residues" evidence="1">
    <location>
        <begin position="274"/>
        <end position="290"/>
    </location>
</feature>
<evidence type="ECO:0000313" key="2">
    <source>
        <dbReference type="Ensembl" id="ENSCCRP00020069897.1"/>
    </source>
</evidence>
<dbReference type="Proteomes" id="UP000694701">
    <property type="component" value="Unplaced"/>
</dbReference>
<protein>
    <recommendedName>
        <fullName evidence="4">PGC-1 and ERR-induced regulator in muscle protein 1</fullName>
    </recommendedName>
</protein>
<dbReference type="Ensembl" id="ENSCCRT00020076802.1">
    <property type="protein sequence ID" value="ENSCCRP00020069897.1"/>
    <property type="gene ID" value="ENSCCRG00020032703.1"/>
</dbReference>
<reference evidence="2" key="1">
    <citation type="submission" date="2025-08" db="UniProtKB">
        <authorList>
            <consortium name="Ensembl"/>
        </authorList>
    </citation>
    <scope>IDENTIFICATION</scope>
</reference>
<dbReference type="PANTHER" id="PTHR47282:SF1">
    <property type="entry name" value="PGC-1 AND ERR-INDUCED REGULATOR IN MUSCLE PROTEIN 1"/>
    <property type="match status" value="1"/>
</dbReference>
<dbReference type="InterPro" id="IPR043442">
    <property type="entry name" value="Perm1"/>
</dbReference>
<feature type="region of interest" description="Disordered" evidence="1">
    <location>
        <begin position="274"/>
        <end position="327"/>
    </location>
</feature>
<evidence type="ECO:0000256" key="1">
    <source>
        <dbReference type="SAM" id="MobiDB-lite"/>
    </source>
</evidence>
<evidence type="ECO:0008006" key="4">
    <source>
        <dbReference type="Google" id="ProtNLM"/>
    </source>
</evidence>
<name>A0A8C2GDC9_CYPCA</name>
<accession>A0A8C2GDC9</accession>